<feature type="compositionally biased region" description="Basic and acidic residues" evidence="2">
    <location>
        <begin position="770"/>
        <end position="781"/>
    </location>
</feature>
<comment type="caution">
    <text evidence="4">The sequence shown here is derived from an EMBL/GenBank/DDBJ whole genome shotgun (WGS) entry which is preliminary data.</text>
</comment>
<keyword evidence="3" id="KW-0812">Transmembrane</keyword>
<feature type="region of interest" description="Disordered" evidence="2">
    <location>
        <begin position="321"/>
        <end position="349"/>
    </location>
</feature>
<evidence type="ECO:0000313" key="4">
    <source>
        <dbReference type="EMBL" id="OLP98843.1"/>
    </source>
</evidence>
<sequence length="1473" mass="160816">MNGVIVMTMMNRVGAGASHGHGHGDDDYAFYFMFAMYQLVQPEVEALRVAAAEAESAKLLSQQQQEDLRKLQKDYEEQSAQNKELLESMQAQQKGMQQLVTELGTLRGAEARFEAKWEKEMAQHTSAGHSNHRAQRFVDRSLLPLWKRAGMAANGDDDEDGKWGICWDFKKDEWSSGWWKSSSSWSSGWQSQAWSPPRGEPMRDVPFSGDAAMSSAQATPWWGRSGYAGWGASPTPASPSGEGPFRGDSEVIRPIFSPMASNAATAPSFMQARVPPPPPPPPPGHEGLFDLPFGAPPSSLHASHADLLPMELLGREMKEAVLPDAKKKKKKKESKDREKAADGGSKEVRDEISAEIDVAVSKPGSILQKADFDSGVRRYLGALRGCQNGKQKVKDAMAMLHHYTAQKMRSAVKNWPAYLYLATVSIGCDPASEKMMSPEGASSSHQVELPGPQQAEVVGQPATLVKVSVPTGAVPGQQINFTMPNGQRVSTSVQEQVQAGLAQARETLLPQPTVNAREADRLNARMRWVAFGLGFTFCCFCGLPVGLCVWSVVAMSHFCRPREERDRHPRSYAPACASAVTAGVLCCCTLLFGLAALFVFALCGPFDMDHMDKTDSCPGLEKWINSTHMDHHHHWHPKWMSHNHMDHHHHWHPHWLRGSFHNESPPSTVSSPVFFDKAVEEETLGRPIPMGQHSIEEASSMVAAGAAPQSDREEASTAVSSPAVAPVATAAAAPAMRLPDLYKAAAVSRQVAWLTLLKRFEPGLLSKGLGKGDRKGEDTRRPPSAAEAAAFGLPGASDRGPLAFGKPLVKLSEVPWPSIDAAPWPFPDITGSLPDTGDVVRGFINLFVSFGLSSYTSEGLPPNAMAPSKKRPAAQSSGLRKKPAARHVDTEEEEDEEEELGDEGEEEEEEEEADEEEAEEEDDEEDATVRKKPASKDETPKSRSMKAPPSKREAKAALREAVKKKKTVDRLKKEIKPLAQKLKEKREELRLADQELEKLNAAANKLGRAIEKETKAKELRRKKRARVIKKNAGERVRSLREKLNEAKADIAKFKIAEAQAKKKLSTAQKEYKQLQSKGDQYSHHGFSAKRAVEAAKGDFQKAKLGLAHSSESFEKCQEQLKSAQEKISLIKEKSQKPSASGSTSAGGKVMKRPAGRTGAALETVIDQLSIHQSSKFKIQAQLPVSRAGKPREVVAEVLPQSWTEGRQPLLREVSHALSADIIKSPFTGEALDLQEALVAPVAAALSTGRNAAPEPKSFLWRYAQGVAACRDLMDCPRALAAAQHAKVEDLADLSEDASSLQGVQAISSAAREKGGAAAVVAETVVAEIGLEILAEQKIQHIIDLKEGNHTLRDELKKVCGRIGRPVRHSAMSSPSKPHAHGEHTAHNTASNAVEALPTMPHAHEKHRQSCDDGHLAKLQKFLAKVDQNPKRLEKMIAARRKCDGLATPDSATSRDTSNQALASFCAFVFHRQL</sequence>
<keyword evidence="1" id="KW-0175">Coiled coil</keyword>
<feature type="compositionally biased region" description="Low complexity" evidence="2">
    <location>
        <begin position="181"/>
        <end position="195"/>
    </location>
</feature>
<feature type="transmembrane region" description="Helical" evidence="3">
    <location>
        <begin position="528"/>
        <end position="554"/>
    </location>
</feature>
<feature type="region of interest" description="Disordered" evidence="2">
    <location>
        <begin position="862"/>
        <end position="970"/>
    </location>
</feature>
<feature type="compositionally biased region" description="Basic and acidic residues" evidence="2">
    <location>
        <begin position="333"/>
        <end position="349"/>
    </location>
</feature>
<dbReference type="Proteomes" id="UP000186817">
    <property type="component" value="Unassembled WGS sequence"/>
</dbReference>
<evidence type="ECO:0000256" key="3">
    <source>
        <dbReference type="SAM" id="Phobius"/>
    </source>
</evidence>
<dbReference type="PANTHER" id="PTHR34491">
    <property type="entry name" value="A-TYPE INCLUSION PROTEIN, PUTATIVE-RELATED"/>
    <property type="match status" value="1"/>
</dbReference>
<feature type="coiled-coil region" evidence="1">
    <location>
        <begin position="54"/>
        <end position="92"/>
    </location>
</feature>
<evidence type="ECO:0000256" key="2">
    <source>
        <dbReference type="SAM" id="MobiDB-lite"/>
    </source>
</evidence>
<feature type="region of interest" description="Disordered" evidence="2">
    <location>
        <begin position="767"/>
        <end position="786"/>
    </location>
</feature>
<proteinExistence type="predicted"/>
<feature type="region of interest" description="Disordered" evidence="2">
    <location>
        <begin position="1129"/>
        <end position="1154"/>
    </location>
</feature>
<keyword evidence="5" id="KW-1185">Reference proteome</keyword>
<accession>A0A1Q9DUI4</accession>
<organism evidence="4 5">
    <name type="scientific">Symbiodinium microadriaticum</name>
    <name type="common">Dinoflagellate</name>
    <name type="synonym">Zooxanthella microadriatica</name>
    <dbReference type="NCBI Taxonomy" id="2951"/>
    <lineage>
        <taxon>Eukaryota</taxon>
        <taxon>Sar</taxon>
        <taxon>Alveolata</taxon>
        <taxon>Dinophyceae</taxon>
        <taxon>Suessiales</taxon>
        <taxon>Symbiodiniaceae</taxon>
        <taxon>Symbiodinium</taxon>
    </lineage>
</organism>
<protein>
    <submittedName>
        <fullName evidence="4">Uncharacterized protein</fullName>
    </submittedName>
</protein>
<evidence type="ECO:0000313" key="5">
    <source>
        <dbReference type="Proteomes" id="UP000186817"/>
    </source>
</evidence>
<feature type="region of interest" description="Disordered" evidence="2">
    <location>
        <begin position="1366"/>
        <end position="1386"/>
    </location>
</feature>
<dbReference type="OrthoDB" id="443510at2759"/>
<keyword evidence="3" id="KW-0472">Membrane</keyword>
<gene>
    <name evidence="4" type="ORF">AK812_SmicGene18669</name>
</gene>
<name>A0A1Q9DUI4_SYMMI</name>
<evidence type="ECO:0000256" key="1">
    <source>
        <dbReference type="SAM" id="Coils"/>
    </source>
</evidence>
<feature type="compositionally biased region" description="Polar residues" evidence="2">
    <location>
        <begin position="1136"/>
        <end position="1145"/>
    </location>
</feature>
<feature type="region of interest" description="Disordered" evidence="2">
    <location>
        <begin position="181"/>
        <end position="200"/>
    </location>
</feature>
<keyword evidence="3" id="KW-1133">Transmembrane helix</keyword>
<reference evidence="4 5" key="1">
    <citation type="submission" date="2016-02" db="EMBL/GenBank/DDBJ databases">
        <title>Genome analysis of coral dinoflagellate symbionts highlights evolutionary adaptations to a symbiotic lifestyle.</title>
        <authorList>
            <person name="Aranda M."/>
            <person name="Li Y."/>
            <person name="Liew Y.J."/>
            <person name="Baumgarten S."/>
            <person name="Simakov O."/>
            <person name="Wilson M."/>
            <person name="Piel J."/>
            <person name="Ashoor H."/>
            <person name="Bougouffa S."/>
            <person name="Bajic V.B."/>
            <person name="Ryu T."/>
            <person name="Ravasi T."/>
            <person name="Bayer T."/>
            <person name="Micklem G."/>
            <person name="Kim H."/>
            <person name="Bhak J."/>
            <person name="Lajeunesse T.C."/>
            <person name="Voolstra C.R."/>
        </authorList>
    </citation>
    <scope>NUCLEOTIDE SEQUENCE [LARGE SCALE GENOMIC DNA]</scope>
    <source>
        <strain evidence="4 5">CCMP2467</strain>
    </source>
</reference>
<feature type="compositionally biased region" description="Basic and acidic residues" evidence="2">
    <location>
        <begin position="950"/>
        <end position="961"/>
    </location>
</feature>
<feature type="region of interest" description="Disordered" evidence="2">
    <location>
        <begin position="1064"/>
        <end position="1085"/>
    </location>
</feature>
<feature type="transmembrane region" description="Helical" evidence="3">
    <location>
        <begin position="575"/>
        <end position="602"/>
    </location>
</feature>
<dbReference type="EMBL" id="LSRX01000384">
    <property type="protein sequence ID" value="OLP98843.1"/>
    <property type="molecule type" value="Genomic_DNA"/>
</dbReference>
<feature type="compositionally biased region" description="Polar residues" evidence="2">
    <location>
        <begin position="1065"/>
        <end position="1079"/>
    </location>
</feature>
<feature type="compositionally biased region" description="Acidic residues" evidence="2">
    <location>
        <begin position="890"/>
        <end position="926"/>
    </location>
</feature>
<dbReference type="PANTHER" id="PTHR34491:SF74">
    <property type="entry name" value="DUF4456 DOMAIN-CONTAINING PROTEIN"/>
    <property type="match status" value="1"/>
</dbReference>